<gene>
    <name evidence="3" type="ORF">RTO_03380</name>
</gene>
<dbReference type="InterPro" id="IPR010071">
    <property type="entry name" value="AA_adenyl_dom"/>
</dbReference>
<reference evidence="3 4" key="2">
    <citation type="submission" date="2010-03" db="EMBL/GenBank/DDBJ databases">
        <authorList>
            <person name="Pajon A."/>
        </authorList>
    </citation>
    <scope>NUCLEOTIDE SEQUENCE [LARGE SCALE GENOMIC DNA]</scope>
    <source>
        <strain evidence="3 4">L2-14</strain>
    </source>
</reference>
<dbReference type="PANTHER" id="PTHR45527">
    <property type="entry name" value="NONRIBOSOMAL PEPTIDE SYNTHETASE"/>
    <property type="match status" value="1"/>
</dbReference>
<name>D4M1J8_9FIRM</name>
<dbReference type="NCBIfam" id="TIGR01733">
    <property type="entry name" value="AA-adenyl-dom"/>
    <property type="match status" value="1"/>
</dbReference>
<dbReference type="Gene3D" id="3.30.300.30">
    <property type="match status" value="1"/>
</dbReference>
<dbReference type="InterPro" id="IPR045851">
    <property type="entry name" value="AMP-bd_C_sf"/>
</dbReference>
<dbReference type="EMBL" id="FP929055">
    <property type="protein sequence ID" value="CBL25110.1"/>
    <property type="molecule type" value="Genomic_DNA"/>
</dbReference>
<dbReference type="AlphaFoldDB" id="D4M1J8"/>
<dbReference type="GO" id="GO:0043041">
    <property type="term" value="P:amino acid activation for nonribosomal peptide biosynthetic process"/>
    <property type="evidence" value="ECO:0007669"/>
    <property type="project" value="TreeGrafter"/>
</dbReference>
<dbReference type="PANTHER" id="PTHR45527:SF1">
    <property type="entry name" value="FATTY ACID SYNTHASE"/>
    <property type="match status" value="1"/>
</dbReference>
<dbReference type="GO" id="GO:0005737">
    <property type="term" value="C:cytoplasm"/>
    <property type="evidence" value="ECO:0007669"/>
    <property type="project" value="TreeGrafter"/>
</dbReference>
<dbReference type="HOGENOM" id="CLU_000022_2_12_9"/>
<evidence type="ECO:0000259" key="2">
    <source>
        <dbReference type="Pfam" id="PF13193"/>
    </source>
</evidence>
<sequence length="516" mass="58058">MIAKEKLNILWSLEQTAEKYADRVAVSDVNQELTWKELVKKAQVIGAELSEKVQPGNPVPVLLEKSSETLAVMLGIVYAGCFYVPVNPMNPAERLRKIMEKLEPEVIISDEKGKEQLAAVGIGLEEKVIGLETLLPTTGTDLSEEQRSKLEQIQGQWKETDALYGIFTSGSTGTPKAIVVSHGAASRFIRHFTEIFDITSEDVIGNQAPFDFDVSVKDIYSSIMTGAQLVLIPKEYFSTPPRLLDYLCDKKVTNLTWAVSALTLVSALKGLNYRVPESVKRVMFSGEAMPPKQLRIWQEKLPEAKFVNLYGPTEITCNCTYFPIERQYEDSEKIPAGKAFPGRRVILVDEEGKQVTEPGVQGEICSAGESLANGYYKEPEQTAEKFVLYPVDGTEQRMYRTGDLGSYDEEGNIVFAGRKDFQIKHMGHRIELEEIERSMTALDGVEKSCCVFDMEKNRIMGFYLGEKAASDVRKQMKEKLPVYMVPTKLIQVDEMPLNKNGKTDRNYFKNYGKNRM</sequence>
<feature type="domain" description="AMP-dependent synthetase/ligase" evidence="1">
    <location>
        <begin position="13"/>
        <end position="376"/>
    </location>
</feature>
<feature type="domain" description="AMP-binding enzyme C-terminal" evidence="2">
    <location>
        <begin position="434"/>
        <end position="502"/>
    </location>
</feature>
<dbReference type="SUPFAM" id="SSF56801">
    <property type="entry name" value="Acetyl-CoA synthetase-like"/>
    <property type="match status" value="1"/>
</dbReference>
<dbReference type="InterPro" id="IPR000873">
    <property type="entry name" value="AMP-dep_synth/lig_dom"/>
</dbReference>
<proteinExistence type="predicted"/>
<protein>
    <submittedName>
        <fullName evidence="3">Amino acid adenylation domain</fullName>
    </submittedName>
</protein>
<dbReference type="InterPro" id="IPR042099">
    <property type="entry name" value="ANL_N_sf"/>
</dbReference>
<dbReference type="GO" id="GO:0044550">
    <property type="term" value="P:secondary metabolite biosynthetic process"/>
    <property type="evidence" value="ECO:0007669"/>
    <property type="project" value="TreeGrafter"/>
</dbReference>
<organism evidence="3 4">
    <name type="scientific">[Ruminococcus] torques L2-14</name>
    <dbReference type="NCBI Taxonomy" id="657313"/>
    <lineage>
        <taxon>Bacteria</taxon>
        <taxon>Bacillati</taxon>
        <taxon>Bacillota</taxon>
        <taxon>Clostridia</taxon>
        <taxon>Lachnospirales</taxon>
        <taxon>Lachnospiraceae</taxon>
        <taxon>Mediterraneibacter</taxon>
    </lineage>
</organism>
<accession>D4M1J8</accession>
<dbReference type="STRING" id="33039.ERS852502_00885"/>
<dbReference type="KEGG" id="rto:RTO_03380"/>
<reference evidence="3 4" key="1">
    <citation type="submission" date="2010-03" db="EMBL/GenBank/DDBJ databases">
        <title>The genome sequence of Ruminococcus torques L2-14.</title>
        <authorList>
            <consortium name="metaHIT consortium -- http://www.metahit.eu/"/>
            <person name="Pajon A."/>
            <person name="Turner K."/>
            <person name="Parkhill J."/>
            <person name="Duncan S."/>
            <person name="Flint H."/>
        </authorList>
    </citation>
    <scope>NUCLEOTIDE SEQUENCE [LARGE SCALE GENOMIC DNA]</scope>
    <source>
        <strain evidence="3 4">L2-14</strain>
    </source>
</reference>
<dbReference type="Proteomes" id="UP000008956">
    <property type="component" value="Chromosome"/>
</dbReference>
<dbReference type="Pfam" id="PF13193">
    <property type="entry name" value="AMP-binding_C"/>
    <property type="match status" value="1"/>
</dbReference>
<evidence type="ECO:0000313" key="4">
    <source>
        <dbReference type="Proteomes" id="UP000008956"/>
    </source>
</evidence>
<dbReference type="CDD" id="cd05930">
    <property type="entry name" value="A_NRPS"/>
    <property type="match status" value="1"/>
</dbReference>
<dbReference type="RefSeq" id="WP_015527750.1">
    <property type="nucleotide sequence ID" value="NC_021015.1"/>
</dbReference>
<dbReference type="GO" id="GO:0031177">
    <property type="term" value="F:phosphopantetheine binding"/>
    <property type="evidence" value="ECO:0007669"/>
    <property type="project" value="TreeGrafter"/>
</dbReference>
<dbReference type="Gene3D" id="3.40.50.12780">
    <property type="entry name" value="N-terminal domain of ligase-like"/>
    <property type="match status" value="1"/>
</dbReference>
<evidence type="ECO:0000313" key="3">
    <source>
        <dbReference type="EMBL" id="CBL25110.1"/>
    </source>
</evidence>
<dbReference type="InterPro" id="IPR025110">
    <property type="entry name" value="AMP-bd_C"/>
</dbReference>
<evidence type="ECO:0000259" key="1">
    <source>
        <dbReference type="Pfam" id="PF00501"/>
    </source>
</evidence>
<dbReference type="PATRIC" id="fig|657313.3.peg.17"/>
<dbReference type="Pfam" id="PF00501">
    <property type="entry name" value="AMP-binding"/>
    <property type="match status" value="1"/>
</dbReference>